<proteinExistence type="predicted"/>
<dbReference type="AlphaFoldDB" id="C9ZP56"/>
<dbReference type="Proteomes" id="UP000002316">
    <property type="component" value="Chromosome 5"/>
</dbReference>
<keyword evidence="1" id="KW-1133">Transmembrane helix</keyword>
<accession>C9ZP56</accession>
<keyword evidence="1" id="KW-0812">Transmembrane</keyword>
<keyword evidence="1" id="KW-0472">Membrane</keyword>
<evidence type="ECO:0000313" key="2">
    <source>
        <dbReference type="EMBL" id="CBH11184.1"/>
    </source>
</evidence>
<sequence>MMEQCFGGTENWLRDRRDIYCVFFFPVTVSVWPRTFIFTFLFFLCIFTSACFWTKAKAAELVPRKRNFTLLLFYLFIFFFTCGTFVIRSIFFAFLKIKIILKISPSPLLTVCHISFI</sequence>
<organism evidence="2 3">
    <name type="scientific">Trypanosoma brucei gambiense (strain MHOM/CI/86/DAL972)</name>
    <dbReference type="NCBI Taxonomy" id="679716"/>
    <lineage>
        <taxon>Eukaryota</taxon>
        <taxon>Discoba</taxon>
        <taxon>Euglenozoa</taxon>
        <taxon>Kinetoplastea</taxon>
        <taxon>Metakinetoplastina</taxon>
        <taxon>Trypanosomatida</taxon>
        <taxon>Trypanosomatidae</taxon>
        <taxon>Trypanosoma</taxon>
    </lineage>
</organism>
<gene>
    <name evidence="2" type="ORF">TbgDal_V3220</name>
</gene>
<dbReference type="KEGG" id="tbg:TbgDal_V3220"/>
<feature type="transmembrane region" description="Helical" evidence="1">
    <location>
        <begin position="68"/>
        <end position="95"/>
    </location>
</feature>
<evidence type="ECO:0000256" key="1">
    <source>
        <dbReference type="SAM" id="Phobius"/>
    </source>
</evidence>
<name>C9ZP56_TRYB9</name>
<dbReference type="EMBL" id="FN554968">
    <property type="protein sequence ID" value="CBH11184.1"/>
    <property type="molecule type" value="Genomic_DNA"/>
</dbReference>
<dbReference type="GeneID" id="23861318"/>
<evidence type="ECO:0000313" key="3">
    <source>
        <dbReference type="Proteomes" id="UP000002316"/>
    </source>
</evidence>
<dbReference type="RefSeq" id="XP_011773471.1">
    <property type="nucleotide sequence ID" value="XM_011775169.1"/>
</dbReference>
<reference evidence="3" key="1">
    <citation type="journal article" date="2010" name="PLoS Negl. Trop. Dis.">
        <title>The genome sequence of Trypanosoma brucei gambiense, causative agent of chronic human african trypanosomiasis.</title>
        <authorList>
            <person name="Jackson A.P."/>
            <person name="Sanders M."/>
            <person name="Berry A."/>
            <person name="McQuillan J."/>
            <person name="Aslett M.A."/>
            <person name="Quail M.A."/>
            <person name="Chukualim B."/>
            <person name="Capewell P."/>
            <person name="MacLeod A."/>
            <person name="Melville S.E."/>
            <person name="Gibson W."/>
            <person name="Barry J.D."/>
            <person name="Berriman M."/>
            <person name="Hertz-Fowler C."/>
        </authorList>
    </citation>
    <scope>NUCLEOTIDE SEQUENCE [LARGE SCALE GENOMIC DNA]</scope>
    <source>
        <strain evidence="3">MHOM/CI/86/DAL972</strain>
    </source>
</reference>
<feature type="transmembrane region" description="Helical" evidence="1">
    <location>
        <begin position="36"/>
        <end position="56"/>
    </location>
</feature>
<protein>
    <submittedName>
        <fullName evidence="2">Uncharacterized protein</fullName>
    </submittedName>
</protein>